<reference evidence="7" key="1">
    <citation type="submission" date="2023-01" db="EMBL/GenBank/DDBJ databases">
        <title>Genome assembly of the deep-sea coral Lophelia pertusa.</title>
        <authorList>
            <person name="Herrera S."/>
            <person name="Cordes E."/>
        </authorList>
    </citation>
    <scope>NUCLEOTIDE SEQUENCE</scope>
    <source>
        <strain evidence="7">USNM1676648</strain>
        <tissue evidence="7">Polyp</tissue>
    </source>
</reference>
<evidence type="ECO:0000256" key="5">
    <source>
        <dbReference type="ARBA" id="ARBA00030146"/>
    </source>
</evidence>
<accession>A0A9X0CZ49</accession>
<dbReference type="EMBL" id="MU826351">
    <property type="protein sequence ID" value="KAJ7380910.1"/>
    <property type="molecule type" value="Genomic_DNA"/>
</dbReference>
<dbReference type="Pfam" id="PF16589">
    <property type="entry name" value="BRCT_2"/>
    <property type="match status" value="1"/>
</dbReference>
<dbReference type="AlphaFoldDB" id="A0A9X0CZ49"/>
<evidence type="ECO:0000256" key="4">
    <source>
        <dbReference type="ARBA" id="ARBA00023858"/>
    </source>
</evidence>
<dbReference type="Proteomes" id="UP001163046">
    <property type="component" value="Unassembled WGS sequence"/>
</dbReference>
<evidence type="ECO:0000256" key="1">
    <source>
        <dbReference type="ARBA" id="ARBA00004123"/>
    </source>
</evidence>
<evidence type="ECO:0000313" key="7">
    <source>
        <dbReference type="EMBL" id="KAJ7380910.1"/>
    </source>
</evidence>
<dbReference type="CDD" id="cd18432">
    <property type="entry name" value="BRCT_PAXIP1_rpt6_like"/>
    <property type="match status" value="1"/>
</dbReference>
<dbReference type="Gene3D" id="3.40.50.10190">
    <property type="entry name" value="BRCT domain"/>
    <property type="match status" value="2"/>
</dbReference>
<keyword evidence="8" id="KW-1185">Reference proteome</keyword>
<comment type="subcellular location">
    <subcellularLocation>
        <location evidence="1">Nucleus</location>
    </subcellularLocation>
</comment>
<evidence type="ECO:0000256" key="3">
    <source>
        <dbReference type="ARBA" id="ARBA00023242"/>
    </source>
</evidence>
<dbReference type="CDD" id="cd17712">
    <property type="entry name" value="BRCT_PAXIP1_rpt5"/>
    <property type="match status" value="1"/>
</dbReference>
<protein>
    <recommendedName>
        <fullName evidence="4">PAX-interacting protein 1</fullName>
    </recommendedName>
    <alternativeName>
        <fullName evidence="5">PAX transactivation activation domain-interacting protein</fullName>
    </alternativeName>
</protein>
<evidence type="ECO:0000313" key="8">
    <source>
        <dbReference type="Proteomes" id="UP001163046"/>
    </source>
</evidence>
<gene>
    <name evidence="7" type="primary">PAXIP1_2</name>
    <name evidence="7" type="ORF">OS493_004494</name>
</gene>
<evidence type="ECO:0000259" key="6">
    <source>
        <dbReference type="PROSITE" id="PS50172"/>
    </source>
</evidence>
<proteinExistence type="predicted"/>
<comment type="caution">
    <text evidence="7">The sequence shown here is derived from an EMBL/GenBank/DDBJ whole genome shotgun (WGS) entry which is preliminary data.</text>
</comment>
<dbReference type="OrthoDB" id="342264at2759"/>
<keyword evidence="2" id="KW-0227">DNA damage</keyword>
<dbReference type="GO" id="GO:0044666">
    <property type="term" value="C:MLL3/4 complex"/>
    <property type="evidence" value="ECO:0007669"/>
    <property type="project" value="TreeGrafter"/>
</dbReference>
<dbReference type="PANTHER" id="PTHR23196">
    <property type="entry name" value="PAX TRANSCRIPTION ACTIVATION DOMAIN INTERACTING PROTEIN"/>
    <property type="match status" value="1"/>
</dbReference>
<dbReference type="InterPro" id="IPR001357">
    <property type="entry name" value="BRCT_dom"/>
</dbReference>
<dbReference type="InterPro" id="IPR051579">
    <property type="entry name" value="DDR_Transcriptional_Reg"/>
</dbReference>
<feature type="domain" description="BRCT" evidence="6">
    <location>
        <begin position="25"/>
        <end position="106"/>
    </location>
</feature>
<organism evidence="7 8">
    <name type="scientific">Desmophyllum pertusum</name>
    <dbReference type="NCBI Taxonomy" id="174260"/>
    <lineage>
        <taxon>Eukaryota</taxon>
        <taxon>Metazoa</taxon>
        <taxon>Cnidaria</taxon>
        <taxon>Anthozoa</taxon>
        <taxon>Hexacorallia</taxon>
        <taxon>Scleractinia</taxon>
        <taxon>Caryophylliina</taxon>
        <taxon>Caryophylliidae</taxon>
        <taxon>Desmophyllum</taxon>
    </lineage>
</organism>
<dbReference type="InterPro" id="IPR036420">
    <property type="entry name" value="BRCT_dom_sf"/>
</dbReference>
<sequence>MALIIIVIQPCKRTSSPVNTEKPEGPRILFTGIIPSDVSKLTEVIINLGGGVVTSVKDCTHLVTRKIIRTVKFLCAISVAKYVLTPEWIEKSQQSNTFVDPSEFTVKDSFSEDIYDMDLITSLQRATTRPLLQDILVYVTQNVEPSPSSMKEIIQCAGGQVLTTVPSQQYLAELKCKAVEQGSPILLIISCDKDYQLCSEFIRKGFDIHNAELVLSGVLKQRLDLDLYKL</sequence>
<evidence type="ECO:0000256" key="2">
    <source>
        <dbReference type="ARBA" id="ARBA00022763"/>
    </source>
</evidence>
<dbReference type="PANTHER" id="PTHR23196:SF1">
    <property type="entry name" value="PAX-INTERACTING PROTEIN 1"/>
    <property type="match status" value="1"/>
</dbReference>
<dbReference type="GO" id="GO:0006974">
    <property type="term" value="P:DNA damage response"/>
    <property type="evidence" value="ECO:0007669"/>
    <property type="project" value="UniProtKB-KW"/>
</dbReference>
<dbReference type="SUPFAM" id="SSF52113">
    <property type="entry name" value="BRCT domain"/>
    <property type="match status" value="1"/>
</dbReference>
<dbReference type="Pfam" id="PF16770">
    <property type="entry name" value="RTT107_BRCT_5"/>
    <property type="match status" value="1"/>
</dbReference>
<dbReference type="PROSITE" id="PS50172">
    <property type="entry name" value="BRCT"/>
    <property type="match status" value="1"/>
</dbReference>
<dbReference type="SMART" id="SM00292">
    <property type="entry name" value="BRCT"/>
    <property type="match status" value="2"/>
</dbReference>
<keyword evidence="3" id="KW-0539">Nucleus</keyword>
<name>A0A9X0CZ49_9CNID</name>